<organism evidence="2 3">
    <name type="scientific">Xenopus laevis</name>
    <name type="common">African clawed frog</name>
    <dbReference type="NCBI Taxonomy" id="8355"/>
    <lineage>
        <taxon>Eukaryota</taxon>
        <taxon>Metazoa</taxon>
        <taxon>Chordata</taxon>
        <taxon>Craniata</taxon>
        <taxon>Vertebrata</taxon>
        <taxon>Euteleostomi</taxon>
        <taxon>Amphibia</taxon>
        <taxon>Batrachia</taxon>
        <taxon>Anura</taxon>
        <taxon>Pipoidea</taxon>
        <taxon>Pipidae</taxon>
        <taxon>Xenopodinae</taxon>
        <taxon>Xenopus</taxon>
        <taxon>Xenopus</taxon>
    </lineage>
</organism>
<protein>
    <recommendedName>
        <fullName evidence="4">Secreted protein</fullName>
    </recommendedName>
</protein>
<sequence length="67" mass="7185">MSVALPLYLYTFLLSNVACSHNPPCICHGTGPSLNVLFVLPANCTYLLYTMSKLIALCTGGGYEQVS</sequence>
<evidence type="ECO:0008006" key="4">
    <source>
        <dbReference type="Google" id="ProtNLM"/>
    </source>
</evidence>
<keyword evidence="1" id="KW-0732">Signal</keyword>
<feature type="signal peptide" evidence="1">
    <location>
        <begin position="1"/>
        <end position="20"/>
    </location>
</feature>
<dbReference type="EMBL" id="CM004471">
    <property type="protein sequence ID" value="OCT86800.1"/>
    <property type="molecule type" value="Genomic_DNA"/>
</dbReference>
<name>A0A974D8T2_XENLA</name>
<accession>A0A974D8T2</accession>
<reference evidence="3" key="1">
    <citation type="journal article" date="2016" name="Nature">
        <title>Genome evolution in the allotetraploid frog Xenopus laevis.</title>
        <authorList>
            <person name="Session A.M."/>
            <person name="Uno Y."/>
            <person name="Kwon T."/>
            <person name="Chapman J.A."/>
            <person name="Toyoda A."/>
            <person name="Takahashi S."/>
            <person name="Fukui A."/>
            <person name="Hikosaka A."/>
            <person name="Suzuki A."/>
            <person name="Kondo M."/>
            <person name="van Heeringen S.J."/>
            <person name="Quigley I."/>
            <person name="Heinz S."/>
            <person name="Ogino H."/>
            <person name="Ochi H."/>
            <person name="Hellsten U."/>
            <person name="Lyons J.B."/>
            <person name="Simakov O."/>
            <person name="Putnam N."/>
            <person name="Stites J."/>
            <person name="Kuroki Y."/>
            <person name="Tanaka T."/>
            <person name="Michiue T."/>
            <person name="Watanabe M."/>
            <person name="Bogdanovic O."/>
            <person name="Lister R."/>
            <person name="Georgiou G."/>
            <person name="Paranjpe S.S."/>
            <person name="van Kruijsbergen I."/>
            <person name="Shu S."/>
            <person name="Carlson J."/>
            <person name="Kinoshita T."/>
            <person name="Ohta Y."/>
            <person name="Mawaribuchi S."/>
            <person name="Jenkins J."/>
            <person name="Grimwood J."/>
            <person name="Schmutz J."/>
            <person name="Mitros T."/>
            <person name="Mozaffari S.V."/>
            <person name="Suzuki Y."/>
            <person name="Haramoto Y."/>
            <person name="Yamamoto T.S."/>
            <person name="Takagi C."/>
            <person name="Heald R."/>
            <person name="Miller K."/>
            <person name="Haudenschild C."/>
            <person name="Kitzman J."/>
            <person name="Nakayama T."/>
            <person name="Izutsu Y."/>
            <person name="Robert J."/>
            <person name="Fortriede J."/>
            <person name="Burns K."/>
            <person name="Lotay V."/>
            <person name="Karimi K."/>
            <person name="Yasuoka Y."/>
            <person name="Dichmann D.S."/>
            <person name="Flajnik M.F."/>
            <person name="Houston D.W."/>
            <person name="Shendure J."/>
            <person name="DuPasquier L."/>
            <person name="Vize P.D."/>
            <person name="Zorn A.M."/>
            <person name="Ito M."/>
            <person name="Marcotte E.M."/>
            <person name="Wallingford J.B."/>
            <person name="Ito Y."/>
            <person name="Asashima M."/>
            <person name="Ueno N."/>
            <person name="Matsuda Y."/>
            <person name="Veenstra G.J."/>
            <person name="Fujiyama A."/>
            <person name="Harland R.M."/>
            <person name="Taira M."/>
            <person name="Rokhsar D.S."/>
        </authorList>
    </citation>
    <scope>NUCLEOTIDE SEQUENCE [LARGE SCALE GENOMIC DNA]</scope>
    <source>
        <strain evidence="3">J</strain>
    </source>
</reference>
<evidence type="ECO:0000256" key="1">
    <source>
        <dbReference type="SAM" id="SignalP"/>
    </source>
</evidence>
<proteinExistence type="predicted"/>
<evidence type="ECO:0000313" key="2">
    <source>
        <dbReference type="EMBL" id="OCT86800.1"/>
    </source>
</evidence>
<gene>
    <name evidence="2" type="ORF">XELAEV_18020489mg</name>
</gene>
<dbReference type="Proteomes" id="UP000694892">
    <property type="component" value="Chromosome 3S"/>
</dbReference>
<evidence type="ECO:0000313" key="3">
    <source>
        <dbReference type="Proteomes" id="UP000694892"/>
    </source>
</evidence>
<dbReference type="AlphaFoldDB" id="A0A974D8T2"/>
<feature type="chain" id="PRO_5037952956" description="Secreted protein" evidence="1">
    <location>
        <begin position="21"/>
        <end position="67"/>
    </location>
</feature>